<sequence>MSTDLGRLWATLTPEIRDRIIRPLPVIGDKCSILATVCQEWRSIIEPLNFAEINLSASRLAEPYTQTFLFQKKSQIRYIWFRIELKLYDCDQCRNTDAEQWGLDDVDNQSIVDAFQSLFRTLGRWEPRGDLALDISIYSPSDNQHWFKYLDFRPDTLHACSIQKPTPADDKAHGWAGGKQTVAPEEHAIIQTFEEIMGDGPFDDEPPEMDWWRSLPSVPVVGEVRLRQQTRRRWKPVALSNMLTRFPNLNEFWWEPWMEFDGTQTLIDSFSSSKIRNLTIFENFNEFYPHRYFEGVPVRKPSPDVSRKLARASLRLDTLCVSFMADAGYFFAARDDAWTWESLTSLTLTSRIFTNDAKVADVDQLLQDAAVAVLQMPKLERMELWNGRKGVAMLFRYQRTKDKQKPATITVRGTSKLVVGDAALKVWDVVARSHGNEGVVVETSLVDEETRCHADAIFHLGLSTQVARPVSLQQMITEHESRAWTHDQDEQDCLEKKRRDLMRQVFDLARARGEW</sequence>
<keyword evidence="3" id="KW-1185">Reference proteome</keyword>
<evidence type="ECO:0000313" key="2">
    <source>
        <dbReference type="EMBL" id="KAH7368850.1"/>
    </source>
</evidence>
<dbReference type="Pfam" id="PF20183">
    <property type="entry name" value="DUF6546"/>
    <property type="match status" value="1"/>
</dbReference>
<evidence type="ECO:0000259" key="1">
    <source>
        <dbReference type="Pfam" id="PF20183"/>
    </source>
</evidence>
<dbReference type="InterPro" id="IPR046676">
    <property type="entry name" value="DUF6546"/>
</dbReference>
<proteinExistence type="predicted"/>
<comment type="caution">
    <text evidence="2">The sequence shown here is derived from an EMBL/GenBank/DDBJ whole genome shotgun (WGS) entry which is preliminary data.</text>
</comment>
<name>A0A8K0X6Z3_9PEZI</name>
<gene>
    <name evidence="2" type="ORF">B0T11DRAFT_337924</name>
</gene>
<dbReference type="AlphaFoldDB" id="A0A8K0X6Z3"/>
<reference evidence="2" key="1">
    <citation type="journal article" date="2021" name="Nat. Commun.">
        <title>Genetic determinants of endophytism in the Arabidopsis root mycobiome.</title>
        <authorList>
            <person name="Mesny F."/>
            <person name="Miyauchi S."/>
            <person name="Thiergart T."/>
            <person name="Pickel B."/>
            <person name="Atanasova L."/>
            <person name="Karlsson M."/>
            <person name="Huettel B."/>
            <person name="Barry K.W."/>
            <person name="Haridas S."/>
            <person name="Chen C."/>
            <person name="Bauer D."/>
            <person name="Andreopoulos W."/>
            <person name="Pangilinan J."/>
            <person name="LaButti K."/>
            <person name="Riley R."/>
            <person name="Lipzen A."/>
            <person name="Clum A."/>
            <person name="Drula E."/>
            <person name="Henrissat B."/>
            <person name="Kohler A."/>
            <person name="Grigoriev I.V."/>
            <person name="Martin F.M."/>
            <person name="Hacquard S."/>
        </authorList>
    </citation>
    <scope>NUCLEOTIDE SEQUENCE</scope>
    <source>
        <strain evidence="2">MPI-CAGE-AT-0016</strain>
    </source>
</reference>
<organism evidence="2 3">
    <name type="scientific">Plectosphaerella cucumerina</name>
    <dbReference type="NCBI Taxonomy" id="40658"/>
    <lineage>
        <taxon>Eukaryota</taxon>
        <taxon>Fungi</taxon>
        <taxon>Dikarya</taxon>
        <taxon>Ascomycota</taxon>
        <taxon>Pezizomycotina</taxon>
        <taxon>Sordariomycetes</taxon>
        <taxon>Hypocreomycetidae</taxon>
        <taxon>Glomerellales</taxon>
        <taxon>Plectosphaerellaceae</taxon>
        <taxon>Plectosphaerella</taxon>
    </lineage>
</organism>
<feature type="domain" description="DUF6546" evidence="1">
    <location>
        <begin position="273"/>
        <end position="467"/>
    </location>
</feature>
<protein>
    <recommendedName>
        <fullName evidence="1">DUF6546 domain-containing protein</fullName>
    </recommendedName>
</protein>
<dbReference type="Proteomes" id="UP000813385">
    <property type="component" value="Unassembled WGS sequence"/>
</dbReference>
<accession>A0A8K0X6Z3</accession>
<dbReference type="OrthoDB" id="4802432at2759"/>
<evidence type="ECO:0000313" key="3">
    <source>
        <dbReference type="Proteomes" id="UP000813385"/>
    </source>
</evidence>
<dbReference type="EMBL" id="JAGPXD010000002">
    <property type="protein sequence ID" value="KAH7368850.1"/>
    <property type="molecule type" value="Genomic_DNA"/>
</dbReference>